<sequence length="61" mass="6416">MVDLSDFVAHSPNVKRGDIPAERRRRLNNALEGLNSGLYGSDTGQVSGGGNDIPTAGLVSY</sequence>
<feature type="region of interest" description="Disordered" evidence="1">
    <location>
        <begin position="38"/>
        <end position="61"/>
    </location>
</feature>
<gene>
    <name evidence="2" type="ORF">J07HQW2_03221</name>
</gene>
<dbReference type="Proteomes" id="UP000030710">
    <property type="component" value="Unassembled WGS sequence"/>
</dbReference>
<accession>U1NIJ7</accession>
<protein>
    <submittedName>
        <fullName evidence="2">Uncharacterized protein</fullName>
    </submittedName>
</protein>
<reference evidence="2 3" key="1">
    <citation type="journal article" date="2013" name="PLoS ONE">
        <title>Assembly-driven community genomics of a hypersaline microbial ecosystem.</title>
        <authorList>
            <person name="Podell S."/>
            <person name="Ugalde J.A."/>
            <person name="Narasingarao P."/>
            <person name="Banfield J.F."/>
            <person name="Heidelberg K.B."/>
            <person name="Allen E.E."/>
        </authorList>
    </citation>
    <scope>NUCLEOTIDE SEQUENCE [LARGE SCALE GENOMIC DNA]</scope>
    <source>
        <strain evidence="3">J07HQW2</strain>
    </source>
</reference>
<evidence type="ECO:0000256" key="1">
    <source>
        <dbReference type="SAM" id="MobiDB-lite"/>
    </source>
</evidence>
<dbReference type="HOGENOM" id="CLU_2911470_0_0_2"/>
<dbReference type="EMBL" id="KE356561">
    <property type="protein sequence ID" value="ERG96738.1"/>
    <property type="molecule type" value="Genomic_DNA"/>
</dbReference>
<proteinExistence type="predicted"/>
<dbReference type="RefSeq" id="WP_021056201.1">
    <property type="nucleotide sequence ID" value="NZ_KE356561.1"/>
</dbReference>
<name>U1NIJ7_9EURY</name>
<dbReference type="AlphaFoldDB" id="U1NIJ7"/>
<evidence type="ECO:0000313" key="3">
    <source>
        <dbReference type="Proteomes" id="UP000030710"/>
    </source>
</evidence>
<organism evidence="2 3">
    <name type="scientific">Haloquadratum walsbyi J07HQW2</name>
    <dbReference type="NCBI Taxonomy" id="1238425"/>
    <lineage>
        <taxon>Archaea</taxon>
        <taxon>Methanobacteriati</taxon>
        <taxon>Methanobacteriota</taxon>
        <taxon>Stenosarchaea group</taxon>
        <taxon>Halobacteria</taxon>
        <taxon>Halobacteriales</taxon>
        <taxon>Haloferacaceae</taxon>
        <taxon>Haloquadratum</taxon>
    </lineage>
</organism>
<evidence type="ECO:0000313" key="2">
    <source>
        <dbReference type="EMBL" id="ERG96738.1"/>
    </source>
</evidence>
<feature type="region of interest" description="Disordered" evidence="1">
    <location>
        <begin position="1"/>
        <end position="21"/>
    </location>
</feature>